<evidence type="ECO:0000313" key="2">
    <source>
        <dbReference type="EMBL" id="KAK5164041.1"/>
    </source>
</evidence>
<name>A0AAV9NVX5_9PEZI</name>
<accession>A0AAV9NVX5</accession>
<proteinExistence type="predicted"/>
<comment type="caution">
    <text evidence="2">The sequence shown here is derived from an EMBL/GenBank/DDBJ whole genome shotgun (WGS) entry which is preliminary data.</text>
</comment>
<dbReference type="RefSeq" id="XP_064654369.1">
    <property type="nucleotide sequence ID" value="XM_064807355.1"/>
</dbReference>
<organism evidence="2 3">
    <name type="scientific">Saxophila tyrrhenica</name>
    <dbReference type="NCBI Taxonomy" id="1690608"/>
    <lineage>
        <taxon>Eukaryota</taxon>
        <taxon>Fungi</taxon>
        <taxon>Dikarya</taxon>
        <taxon>Ascomycota</taxon>
        <taxon>Pezizomycotina</taxon>
        <taxon>Dothideomycetes</taxon>
        <taxon>Dothideomycetidae</taxon>
        <taxon>Mycosphaerellales</taxon>
        <taxon>Extremaceae</taxon>
        <taxon>Saxophila</taxon>
    </lineage>
</organism>
<dbReference type="AlphaFoldDB" id="A0AAV9NVX5"/>
<protein>
    <submittedName>
        <fullName evidence="2">Uncharacterized protein</fullName>
    </submittedName>
</protein>
<evidence type="ECO:0000256" key="1">
    <source>
        <dbReference type="SAM" id="MobiDB-lite"/>
    </source>
</evidence>
<reference evidence="2 3" key="1">
    <citation type="submission" date="2023-08" db="EMBL/GenBank/DDBJ databases">
        <title>Black Yeasts Isolated from many extreme environments.</title>
        <authorList>
            <person name="Coleine C."/>
            <person name="Stajich J.E."/>
            <person name="Selbmann L."/>
        </authorList>
    </citation>
    <scope>NUCLEOTIDE SEQUENCE [LARGE SCALE GENOMIC DNA]</scope>
    <source>
        <strain evidence="2 3">CCFEE 5935</strain>
    </source>
</reference>
<dbReference type="Proteomes" id="UP001337655">
    <property type="component" value="Unassembled WGS sequence"/>
</dbReference>
<feature type="region of interest" description="Disordered" evidence="1">
    <location>
        <begin position="1"/>
        <end position="24"/>
    </location>
</feature>
<dbReference type="EMBL" id="JAVRRT010000021">
    <property type="protein sequence ID" value="KAK5164041.1"/>
    <property type="molecule type" value="Genomic_DNA"/>
</dbReference>
<evidence type="ECO:0000313" key="3">
    <source>
        <dbReference type="Proteomes" id="UP001337655"/>
    </source>
</evidence>
<dbReference type="GeneID" id="89931461"/>
<gene>
    <name evidence="2" type="ORF">LTR77_010132</name>
</gene>
<sequence>MPARVPRLSLHKTKLQQGQQKTIGRPQQHITLKRLILLSAATLTRQTYTSAINDSAATPRLLARQWTNSSRTAITSASATSTTCLDVTLTSPIFTFPTHTPTGFPSTVDLDFAFNADYVALVFPTPSAAADIINTVYGQVRGAACD</sequence>
<keyword evidence="3" id="KW-1185">Reference proteome</keyword>